<feature type="coiled-coil region" evidence="4">
    <location>
        <begin position="382"/>
        <end position="518"/>
    </location>
</feature>
<feature type="compositionally biased region" description="Low complexity" evidence="5">
    <location>
        <begin position="215"/>
        <end position="229"/>
    </location>
</feature>
<comment type="catalytic activity">
    <reaction evidence="3">
        <text>L-seryl-[protein] + ATP = O-phospho-L-seryl-[protein] + ADP + H(+)</text>
        <dbReference type="Rhea" id="RHEA:17989"/>
        <dbReference type="Rhea" id="RHEA-COMP:9863"/>
        <dbReference type="Rhea" id="RHEA-COMP:11604"/>
        <dbReference type="ChEBI" id="CHEBI:15378"/>
        <dbReference type="ChEBI" id="CHEBI:29999"/>
        <dbReference type="ChEBI" id="CHEBI:30616"/>
        <dbReference type="ChEBI" id="CHEBI:83421"/>
        <dbReference type="ChEBI" id="CHEBI:456216"/>
        <dbReference type="EC" id="2.7.11.1"/>
    </reaction>
</comment>
<feature type="region of interest" description="Disordered" evidence="5">
    <location>
        <begin position="731"/>
        <end position="785"/>
    </location>
</feature>
<reference evidence="8" key="1">
    <citation type="submission" date="2023-11" db="UniProtKB">
        <authorList>
            <consortium name="WormBaseParasite"/>
        </authorList>
    </citation>
    <scope>IDENTIFICATION</scope>
</reference>
<evidence type="ECO:0000256" key="1">
    <source>
        <dbReference type="ARBA" id="ARBA00022553"/>
    </source>
</evidence>
<feature type="coiled-coil region" evidence="4">
    <location>
        <begin position="72"/>
        <end position="204"/>
    </location>
</feature>
<dbReference type="InterPro" id="IPR050839">
    <property type="entry name" value="Rho-assoc_Ser/Thr_Kinase"/>
</dbReference>
<dbReference type="Proteomes" id="UP000050791">
    <property type="component" value="Unassembled WGS sequence"/>
</dbReference>
<evidence type="ECO:0000313" key="8">
    <source>
        <dbReference type="WBParaSite" id="SMTH1_62740.1"/>
    </source>
</evidence>
<dbReference type="WBParaSite" id="SMTH1_62740.1">
    <property type="protein sequence ID" value="SMTH1_62740.1"/>
    <property type="gene ID" value="SMTH1_62740"/>
</dbReference>
<evidence type="ECO:0000259" key="6">
    <source>
        <dbReference type="SMART" id="SM00109"/>
    </source>
</evidence>
<dbReference type="AlphaFoldDB" id="A0AA85BLW1"/>
<dbReference type="GO" id="GO:0031032">
    <property type="term" value="P:actomyosin structure organization"/>
    <property type="evidence" value="ECO:0007669"/>
    <property type="project" value="TreeGrafter"/>
</dbReference>
<feature type="domain" description="Phorbol-ester/DAG-type" evidence="6">
    <location>
        <begin position="793"/>
        <end position="847"/>
    </location>
</feature>
<dbReference type="GO" id="GO:0005856">
    <property type="term" value="C:cytoskeleton"/>
    <property type="evidence" value="ECO:0007669"/>
    <property type="project" value="TreeGrafter"/>
</dbReference>
<dbReference type="SMART" id="SM00109">
    <property type="entry name" value="C1"/>
    <property type="match status" value="1"/>
</dbReference>
<dbReference type="Gene3D" id="3.30.60.20">
    <property type="match status" value="1"/>
</dbReference>
<feature type="compositionally biased region" description="Low complexity" evidence="5">
    <location>
        <begin position="738"/>
        <end position="785"/>
    </location>
</feature>
<evidence type="ECO:0000256" key="5">
    <source>
        <dbReference type="SAM" id="MobiDB-lite"/>
    </source>
</evidence>
<protein>
    <recommendedName>
        <fullName evidence="6">Phorbol-ester/DAG-type domain-containing protein</fullName>
    </recommendedName>
</protein>
<feature type="compositionally biased region" description="Polar residues" evidence="5">
    <location>
        <begin position="991"/>
        <end position="1004"/>
    </location>
</feature>
<dbReference type="InterPro" id="IPR011993">
    <property type="entry name" value="PH-like_dom_sf"/>
</dbReference>
<evidence type="ECO:0000256" key="4">
    <source>
        <dbReference type="SAM" id="Coils"/>
    </source>
</evidence>
<feature type="compositionally biased region" description="Polar residues" evidence="5">
    <location>
        <begin position="573"/>
        <end position="587"/>
    </location>
</feature>
<proteinExistence type="predicted"/>
<dbReference type="PANTHER" id="PTHR22988">
    <property type="entry name" value="MYOTONIC DYSTROPHY S/T KINASE-RELATED"/>
    <property type="match status" value="1"/>
</dbReference>
<keyword evidence="4" id="KW-0175">Coiled coil</keyword>
<evidence type="ECO:0000256" key="3">
    <source>
        <dbReference type="ARBA" id="ARBA00048679"/>
    </source>
</evidence>
<name>A0AA85BLW1_9TREM</name>
<organism evidence="7 8">
    <name type="scientific">Schistosoma mattheei</name>
    <dbReference type="NCBI Taxonomy" id="31246"/>
    <lineage>
        <taxon>Eukaryota</taxon>
        <taxon>Metazoa</taxon>
        <taxon>Spiralia</taxon>
        <taxon>Lophotrochozoa</taxon>
        <taxon>Platyhelminthes</taxon>
        <taxon>Trematoda</taxon>
        <taxon>Digenea</taxon>
        <taxon>Strigeidida</taxon>
        <taxon>Schistosomatoidea</taxon>
        <taxon>Schistosomatidae</taxon>
        <taxon>Schistosoma</taxon>
    </lineage>
</organism>
<feature type="region of interest" description="Disordered" evidence="5">
    <location>
        <begin position="212"/>
        <end position="236"/>
    </location>
</feature>
<accession>A0AA85BLW1</accession>
<feature type="coiled-coil region" evidence="4">
    <location>
        <begin position="248"/>
        <end position="307"/>
    </location>
</feature>
<dbReference type="GO" id="GO:0005737">
    <property type="term" value="C:cytoplasm"/>
    <property type="evidence" value="ECO:0007669"/>
    <property type="project" value="TreeGrafter"/>
</dbReference>
<feature type="region of interest" description="Disordered" evidence="5">
    <location>
        <begin position="554"/>
        <end position="587"/>
    </location>
</feature>
<keyword evidence="1" id="KW-0597">Phosphoprotein</keyword>
<dbReference type="GO" id="GO:0004674">
    <property type="term" value="F:protein serine/threonine kinase activity"/>
    <property type="evidence" value="ECO:0007669"/>
    <property type="project" value="UniProtKB-EC"/>
</dbReference>
<dbReference type="CDD" id="cd20813">
    <property type="entry name" value="C1_ROCK"/>
    <property type="match status" value="1"/>
</dbReference>
<comment type="catalytic activity">
    <reaction evidence="2">
        <text>L-threonyl-[protein] + ATP = O-phospho-L-threonyl-[protein] + ADP + H(+)</text>
        <dbReference type="Rhea" id="RHEA:46608"/>
        <dbReference type="Rhea" id="RHEA-COMP:11060"/>
        <dbReference type="Rhea" id="RHEA-COMP:11605"/>
        <dbReference type="ChEBI" id="CHEBI:15378"/>
        <dbReference type="ChEBI" id="CHEBI:30013"/>
        <dbReference type="ChEBI" id="CHEBI:30616"/>
        <dbReference type="ChEBI" id="CHEBI:61977"/>
        <dbReference type="ChEBI" id="CHEBI:456216"/>
        <dbReference type="EC" id="2.7.11.1"/>
    </reaction>
</comment>
<feature type="region of interest" description="Disordered" evidence="5">
    <location>
        <begin position="983"/>
        <end position="1004"/>
    </location>
</feature>
<dbReference type="InterPro" id="IPR002219">
    <property type="entry name" value="PKC_DAG/PE"/>
</dbReference>
<dbReference type="Gene3D" id="2.30.29.30">
    <property type="entry name" value="Pleckstrin-homology domain (PH domain)/Phosphotyrosine-binding domain (PTB)"/>
    <property type="match status" value="1"/>
</dbReference>
<evidence type="ECO:0000313" key="7">
    <source>
        <dbReference type="Proteomes" id="UP000050791"/>
    </source>
</evidence>
<evidence type="ECO:0000256" key="2">
    <source>
        <dbReference type="ARBA" id="ARBA00047899"/>
    </source>
</evidence>
<dbReference type="PANTHER" id="PTHR22988:SF71">
    <property type="entry name" value="CITRON RHO-INTERACTING KINASE"/>
    <property type="match status" value="1"/>
</dbReference>
<sequence length="1004" mass="117508">MKLPHSGGAFAPARPQPPAYFTGSNLSFAGFTFNRYHRYLEMFSRNLNNHNTTDLKTNNHQQTLLNETLECQKFTEQTLNELKQSYQHLECQSIKDQITLKDLNRRYIESQNEIEQLKNIKVDLDHQLNDVYTQLSNIQYERESIQNELKELDQRYQSINLNLDNERRDNSLLKTEKEQLEYRIHQLERELKQKSIELDQIKSKLFITSQSINDPSTTTTTTPTTTSSSIHQDKHDQDGIITQQNEMIYNLKNQNINLLKENEEVQEKCTTLMNLVTELRYNLEGQIKELTEQLHNIQELNNNHLNKYKETYELLEQSKLSEENIRRDLIVTKENLEITMTTKRSMEEQLIQKEVELSMTRIRLRNLDTNLNTLRNSSNTEILRLKNLLDRNMNEIDNLSKQLDEMRNHCSTIETTNNTLTERIQQLQKDKDIQQRNLDTLVEKFYSEMKSRTLQPSAKSKLNNPHHHNDDEYKQLEKKYKNLQSTSHKDIHNLHNTIDQYKKDLAERNQHITQLTEQYQLIYKELIQQKQLERNLRTRLNYYVQIQSIPSMMKQSMDDDNDHDLDHHDDDPNTPTTIDQSIQSQNPTLILPNNNMTMDPMCGMNTNILSIVLEDIVDIDSKGRGKNKLIWLPKYVVLKRFSLLFYTSKCEYESNPSLAEEIPLYRIMHVREATELDLIHAKKEDLNRTIQLFYQNPTKIQHHIYEANIINNDDNDNIDLYDSSITSSIALPLPPPSQQQQQPQQQQQQQHHQSLLKLSSKSNQDITTLSSSSNTTNSTTNNNNSNTIQWMNHNFQLMRFHLGNVLCDICHKNCSDLLNPPKALECLQCRMRIHIDHIDKHEKFVSCHNATNVRYIRMSNSAICKLWIEQLMYLRQYLKELQQTNEQTNIIDNHNTTINHNHNIVHMNSMKSLYRSIRAGSLGPTSLSSTTTTTSMTTTSMSTSGTLTITNQKSDFQSSFRKKLIGPIVNVTNNITTSNVSHLLSPKYNKSPRSLSPSMNNYQK</sequence>